<feature type="compositionally biased region" description="Low complexity" evidence="1">
    <location>
        <begin position="87"/>
        <end position="108"/>
    </location>
</feature>
<feature type="compositionally biased region" description="Low complexity" evidence="1">
    <location>
        <begin position="69"/>
        <end position="79"/>
    </location>
</feature>
<sequence length="132" mass="14094">MVHSPDLVAPAFKKPKDLQGAFHASDDDLGLFDLLGEDEEHEIILSSKVTVPKRASSLPTERIGGVAKSSSFTSANSTSRRPSRRGSVSTVASTASTASSSSSRSSRSSLKRSKKNGIEKTQLEQQFNSLTI</sequence>
<reference evidence="2" key="2">
    <citation type="submission" date="2021-04" db="EMBL/GenBank/DDBJ databases">
        <authorList>
            <person name="Podell S."/>
        </authorList>
    </citation>
    <scope>NUCLEOTIDE SEQUENCE</scope>
    <source>
        <strain evidence="2">Hildebrandi</strain>
    </source>
</reference>
<proteinExistence type="predicted"/>
<evidence type="ECO:0000313" key="3">
    <source>
        <dbReference type="Proteomes" id="UP000693970"/>
    </source>
</evidence>
<gene>
    <name evidence="2" type="ORF">IV203_012909</name>
</gene>
<keyword evidence="3" id="KW-1185">Reference proteome</keyword>
<accession>A0A9K3Q9T9</accession>
<reference evidence="2" key="1">
    <citation type="journal article" date="2021" name="Sci. Rep.">
        <title>Diploid genomic architecture of Nitzschia inconspicua, an elite biomass production diatom.</title>
        <authorList>
            <person name="Oliver A."/>
            <person name="Podell S."/>
            <person name="Pinowska A."/>
            <person name="Traller J.C."/>
            <person name="Smith S.R."/>
            <person name="McClure R."/>
            <person name="Beliaev A."/>
            <person name="Bohutskyi P."/>
            <person name="Hill E.A."/>
            <person name="Rabines A."/>
            <person name="Zheng H."/>
            <person name="Allen L.Z."/>
            <person name="Kuo A."/>
            <person name="Grigoriev I.V."/>
            <person name="Allen A.E."/>
            <person name="Hazlebeck D."/>
            <person name="Allen E.E."/>
        </authorList>
    </citation>
    <scope>NUCLEOTIDE SEQUENCE</scope>
    <source>
        <strain evidence="2">Hildebrandi</strain>
    </source>
</reference>
<dbReference type="EMBL" id="JAGRRH010000001">
    <property type="protein sequence ID" value="KAG7373814.1"/>
    <property type="molecule type" value="Genomic_DNA"/>
</dbReference>
<name>A0A9K3Q9T9_9STRA</name>
<organism evidence="2 3">
    <name type="scientific">Nitzschia inconspicua</name>
    <dbReference type="NCBI Taxonomy" id="303405"/>
    <lineage>
        <taxon>Eukaryota</taxon>
        <taxon>Sar</taxon>
        <taxon>Stramenopiles</taxon>
        <taxon>Ochrophyta</taxon>
        <taxon>Bacillariophyta</taxon>
        <taxon>Bacillariophyceae</taxon>
        <taxon>Bacillariophycidae</taxon>
        <taxon>Bacillariales</taxon>
        <taxon>Bacillariaceae</taxon>
        <taxon>Nitzschia</taxon>
    </lineage>
</organism>
<dbReference type="Proteomes" id="UP000693970">
    <property type="component" value="Unassembled WGS sequence"/>
</dbReference>
<comment type="caution">
    <text evidence="2">The sequence shown here is derived from an EMBL/GenBank/DDBJ whole genome shotgun (WGS) entry which is preliminary data.</text>
</comment>
<feature type="region of interest" description="Disordered" evidence="1">
    <location>
        <begin position="51"/>
        <end position="132"/>
    </location>
</feature>
<evidence type="ECO:0000313" key="2">
    <source>
        <dbReference type="EMBL" id="KAG7373814.1"/>
    </source>
</evidence>
<feature type="compositionally biased region" description="Polar residues" evidence="1">
    <location>
        <begin position="123"/>
        <end position="132"/>
    </location>
</feature>
<dbReference type="AlphaFoldDB" id="A0A9K3Q9T9"/>
<evidence type="ECO:0000256" key="1">
    <source>
        <dbReference type="SAM" id="MobiDB-lite"/>
    </source>
</evidence>
<protein>
    <submittedName>
        <fullName evidence="2">Uncharacterized protein</fullName>
    </submittedName>
</protein>